<dbReference type="AlphaFoldDB" id="A0A834J636"/>
<dbReference type="Proteomes" id="UP000614350">
    <property type="component" value="Unassembled WGS sequence"/>
</dbReference>
<evidence type="ECO:0000313" key="1">
    <source>
        <dbReference type="EMBL" id="KAF7382253.1"/>
    </source>
</evidence>
<accession>A0A834J636</accession>
<reference evidence="1" key="1">
    <citation type="journal article" date="2020" name="G3 (Bethesda)">
        <title>High-Quality Assemblies for Three Invasive Social Wasps from the &lt;i&gt;Vespula&lt;/i&gt; Genus.</title>
        <authorList>
            <person name="Harrop T.W.R."/>
            <person name="Guhlin J."/>
            <person name="McLaughlin G.M."/>
            <person name="Permina E."/>
            <person name="Stockwell P."/>
            <person name="Gilligan J."/>
            <person name="Le Lec M.F."/>
            <person name="Gruber M.A.M."/>
            <person name="Quinn O."/>
            <person name="Lovegrove M."/>
            <person name="Duncan E.J."/>
            <person name="Remnant E.J."/>
            <person name="Van Eeckhoven J."/>
            <person name="Graham B."/>
            <person name="Knapp R.A."/>
            <person name="Langford K.W."/>
            <person name="Kronenberg Z."/>
            <person name="Press M.O."/>
            <person name="Eacker S.M."/>
            <person name="Wilson-Rankin E.E."/>
            <person name="Purcell J."/>
            <person name="Lester P.J."/>
            <person name="Dearden P.K."/>
        </authorList>
    </citation>
    <scope>NUCLEOTIDE SEQUENCE</scope>
    <source>
        <strain evidence="1">Marl-1</strain>
    </source>
</reference>
<name>A0A834J636_VESVU</name>
<comment type="caution">
    <text evidence="1">The sequence shown here is derived from an EMBL/GenBank/DDBJ whole genome shotgun (WGS) entry which is preliminary data.</text>
</comment>
<protein>
    <submittedName>
        <fullName evidence="1">Uncharacterized protein</fullName>
    </submittedName>
</protein>
<gene>
    <name evidence="1" type="ORF">HZH66_013685</name>
</gene>
<evidence type="ECO:0000313" key="2">
    <source>
        <dbReference type="Proteomes" id="UP000614350"/>
    </source>
</evidence>
<organism evidence="1 2">
    <name type="scientific">Vespula vulgaris</name>
    <name type="common">Yellow jacket</name>
    <name type="synonym">Wasp</name>
    <dbReference type="NCBI Taxonomy" id="7454"/>
    <lineage>
        <taxon>Eukaryota</taxon>
        <taxon>Metazoa</taxon>
        <taxon>Ecdysozoa</taxon>
        <taxon>Arthropoda</taxon>
        <taxon>Hexapoda</taxon>
        <taxon>Insecta</taxon>
        <taxon>Pterygota</taxon>
        <taxon>Neoptera</taxon>
        <taxon>Endopterygota</taxon>
        <taxon>Hymenoptera</taxon>
        <taxon>Apocrita</taxon>
        <taxon>Aculeata</taxon>
        <taxon>Vespoidea</taxon>
        <taxon>Vespidae</taxon>
        <taxon>Vespinae</taxon>
        <taxon>Vespula</taxon>
    </lineage>
</organism>
<keyword evidence="2" id="KW-1185">Reference proteome</keyword>
<dbReference type="EMBL" id="JACSEA010000019">
    <property type="protein sequence ID" value="KAF7382253.1"/>
    <property type="molecule type" value="Genomic_DNA"/>
</dbReference>
<proteinExistence type="predicted"/>
<sequence>MNMYSEFDQEHNDFIRLYLKIGESSISRATCTFTTPEHKEKKFGYSILISVSLSVGKSSNFGSLRPIPGEGFKA</sequence>